<dbReference type="PANTHER" id="PTHR33495:SF2">
    <property type="entry name" value="ANTI-SIGMA FACTOR ANTAGONIST TM_1081-RELATED"/>
    <property type="match status" value="1"/>
</dbReference>
<dbReference type="CDD" id="cd07043">
    <property type="entry name" value="STAS_anti-anti-sigma_factors"/>
    <property type="match status" value="1"/>
</dbReference>
<accession>A0A9E5JTS1</accession>
<evidence type="ECO:0000313" key="2">
    <source>
        <dbReference type="EMBL" id="NHO64720.1"/>
    </source>
</evidence>
<dbReference type="GO" id="GO:0043856">
    <property type="term" value="F:anti-sigma factor antagonist activity"/>
    <property type="evidence" value="ECO:0007669"/>
    <property type="project" value="TreeGrafter"/>
</dbReference>
<proteinExistence type="predicted"/>
<dbReference type="PIRSF" id="PIRSF029548">
    <property type="entry name" value="UCP029548"/>
    <property type="match status" value="1"/>
</dbReference>
<organism evidence="2 3">
    <name type="scientific">Pseudomaricurvus hydrocarbonicus</name>
    <dbReference type="NCBI Taxonomy" id="1470433"/>
    <lineage>
        <taxon>Bacteria</taxon>
        <taxon>Pseudomonadati</taxon>
        <taxon>Pseudomonadota</taxon>
        <taxon>Gammaproteobacteria</taxon>
        <taxon>Cellvibrionales</taxon>
        <taxon>Cellvibrionaceae</taxon>
        <taxon>Pseudomaricurvus</taxon>
    </lineage>
</organism>
<reference evidence="2" key="1">
    <citation type="submission" date="2020-03" db="EMBL/GenBank/DDBJ databases">
        <authorList>
            <person name="Guo F."/>
        </authorList>
    </citation>
    <scope>NUCLEOTIDE SEQUENCE</scope>
    <source>
        <strain evidence="2">JCM 30134</strain>
    </source>
</reference>
<dbReference type="InterPro" id="IPR002645">
    <property type="entry name" value="STAS_dom"/>
</dbReference>
<dbReference type="AlphaFoldDB" id="A0A9E5JTS1"/>
<dbReference type="Proteomes" id="UP000787472">
    <property type="component" value="Unassembled WGS sequence"/>
</dbReference>
<dbReference type="RefSeq" id="WP_167182025.1">
    <property type="nucleotide sequence ID" value="NZ_JAAONZ010000002.1"/>
</dbReference>
<feature type="domain" description="STAS" evidence="1">
    <location>
        <begin position="4"/>
        <end position="121"/>
    </location>
</feature>
<keyword evidence="3" id="KW-1185">Reference proteome</keyword>
<gene>
    <name evidence="2" type="ORF">G8770_04065</name>
</gene>
<dbReference type="EMBL" id="JAAONZ010000002">
    <property type="protein sequence ID" value="NHO64720.1"/>
    <property type="molecule type" value="Genomic_DNA"/>
</dbReference>
<protein>
    <submittedName>
        <fullName evidence="2">STAS domain-containing protein</fullName>
    </submittedName>
</protein>
<evidence type="ECO:0000313" key="3">
    <source>
        <dbReference type="Proteomes" id="UP000787472"/>
    </source>
</evidence>
<evidence type="ECO:0000259" key="1">
    <source>
        <dbReference type="PROSITE" id="PS50801"/>
    </source>
</evidence>
<dbReference type="SUPFAM" id="SSF52091">
    <property type="entry name" value="SpoIIaa-like"/>
    <property type="match status" value="1"/>
</dbReference>
<dbReference type="PANTHER" id="PTHR33495">
    <property type="entry name" value="ANTI-SIGMA FACTOR ANTAGONIST TM_1081-RELATED-RELATED"/>
    <property type="match status" value="1"/>
</dbReference>
<comment type="caution">
    <text evidence="2">The sequence shown here is derived from an EMBL/GenBank/DDBJ whole genome shotgun (WGS) entry which is preliminary data.</text>
</comment>
<dbReference type="InterPro" id="IPR014557">
    <property type="entry name" value="UCP029548_STAS-type"/>
</dbReference>
<name>A0A9E5JTS1_9GAMM</name>
<dbReference type="Gene3D" id="3.30.750.24">
    <property type="entry name" value="STAS domain"/>
    <property type="match status" value="1"/>
</dbReference>
<dbReference type="PROSITE" id="PS50801">
    <property type="entry name" value="STAS"/>
    <property type="match status" value="1"/>
</dbReference>
<dbReference type="InterPro" id="IPR036513">
    <property type="entry name" value="STAS_dom_sf"/>
</dbReference>
<sequence>MQQGKIWVADHAGVYVIKMVGDVRLTLCMSFDQFIDAMFEADDFASIIFDLTSAEAIDSTTLGLMAKISILADQRKHLRPVIISTSAGINRLLDTMGFSEIFNIMTELPVPLSPDQCLEVCDMDECAARNKVLEAHRILMELNENNRETFKDLVKTLEDSN</sequence>